<evidence type="ECO:0000313" key="3">
    <source>
        <dbReference type="Proteomes" id="UP001149165"/>
    </source>
</evidence>
<dbReference type="EMBL" id="JAPQKH010000006">
    <property type="protein sequence ID" value="KAJ5093713.1"/>
    <property type="molecule type" value="Genomic_DNA"/>
</dbReference>
<feature type="region of interest" description="Disordered" evidence="1">
    <location>
        <begin position="120"/>
        <end position="254"/>
    </location>
</feature>
<feature type="compositionally biased region" description="Low complexity" evidence="1">
    <location>
        <begin position="197"/>
        <end position="254"/>
    </location>
</feature>
<feature type="region of interest" description="Disordered" evidence="1">
    <location>
        <begin position="1"/>
        <end position="60"/>
    </location>
</feature>
<sequence length="634" mass="67853">MAGQHPNAGHPGQAMVQQMHPGVSAPGGPQVSQAGPMMGGMPPGGNAGHAGPMPNAHALSHLNPGQAHVFQQQGFPQNSNQGMRPANMGMHMGQQMPHGQPQNIQQQQIFAIQQAQAQQAQAQQQAQNNAQAGQHTPQRSSAQPPNMHETQTGTPQSQHGPPQSGTPQPNQPSQPPSTHPPQSQGGVPAQVTPNPQPQQLPQSQQPGQQPGQSGPQQQPQQQQPQQGQGQQQAPQNPQAMAAQEAQMKAQQQQNAIMMQRMNRQQNSGVMILNSYAEHLSGFSSRGEAADLSYWSTFVDRFFSPAGVLRQGVFNNLTGAKQFEILTPALARYYLTQFKSGIRHIQMIVEAAREQESSSGHVVESPRTSFIYWFSNDTQVFTHGNLRAHFDLNNKIEMLNITVTSHNEYIPRQLLQSLEPQEQKQSPKVAKSAAKRAQKQGQSISLPESMVNANGIPTAVTQFLEVAETMSQMQMLFTFSNQNPHLPAPDALHGLLSNWQQAANSNPNPAFGNQMTPGMQPMGRNPNMGPPSQFASPAMAHLGLPGAQGSPHLTGSAHASPAQSQLAGPPGMQIQPSPAGISNSPNVGGNKRRRASTVKQENEEAGSVDVNGNAPGSGKVKASPRVPKRQKGAAA</sequence>
<feature type="compositionally biased region" description="Polar residues" evidence="1">
    <location>
        <begin position="135"/>
        <end position="159"/>
    </location>
</feature>
<feature type="compositionally biased region" description="Polar residues" evidence="1">
    <location>
        <begin position="416"/>
        <end position="425"/>
    </location>
</feature>
<protein>
    <submittedName>
        <fullName evidence="2">Transcriptional activator ptaB</fullName>
    </submittedName>
</protein>
<feature type="region of interest" description="Disordered" evidence="1">
    <location>
        <begin position="500"/>
        <end position="634"/>
    </location>
</feature>
<proteinExistence type="predicted"/>
<reference evidence="2" key="1">
    <citation type="submission" date="2022-11" db="EMBL/GenBank/DDBJ databases">
        <authorList>
            <person name="Petersen C."/>
        </authorList>
    </citation>
    <scope>NUCLEOTIDE SEQUENCE</scope>
    <source>
        <strain evidence="2">IBT 30069</strain>
    </source>
</reference>
<evidence type="ECO:0000256" key="1">
    <source>
        <dbReference type="SAM" id="MobiDB-lite"/>
    </source>
</evidence>
<keyword evidence="3" id="KW-1185">Reference proteome</keyword>
<feature type="compositionally biased region" description="Pro residues" evidence="1">
    <location>
        <begin position="169"/>
        <end position="179"/>
    </location>
</feature>
<dbReference type="Proteomes" id="UP001149165">
    <property type="component" value="Unassembled WGS sequence"/>
</dbReference>
<dbReference type="PANTHER" id="PTHR10378">
    <property type="entry name" value="LIM DOMAIN-BINDING PROTEIN"/>
    <property type="match status" value="1"/>
</dbReference>
<feature type="compositionally biased region" description="Polar residues" evidence="1">
    <location>
        <begin position="573"/>
        <end position="586"/>
    </location>
</feature>
<dbReference type="Pfam" id="PF01803">
    <property type="entry name" value="LIM_bind"/>
    <property type="match status" value="1"/>
</dbReference>
<dbReference type="AlphaFoldDB" id="A0A9W9F4X5"/>
<name>A0A9W9F4X5_9EURO</name>
<feature type="compositionally biased region" description="Low complexity" evidence="1">
    <location>
        <begin position="120"/>
        <end position="134"/>
    </location>
</feature>
<organism evidence="2 3">
    <name type="scientific">Penicillium angulare</name>
    <dbReference type="NCBI Taxonomy" id="116970"/>
    <lineage>
        <taxon>Eukaryota</taxon>
        <taxon>Fungi</taxon>
        <taxon>Dikarya</taxon>
        <taxon>Ascomycota</taxon>
        <taxon>Pezizomycotina</taxon>
        <taxon>Eurotiomycetes</taxon>
        <taxon>Eurotiomycetidae</taxon>
        <taxon>Eurotiales</taxon>
        <taxon>Aspergillaceae</taxon>
        <taxon>Penicillium</taxon>
    </lineage>
</organism>
<reference evidence="2" key="2">
    <citation type="journal article" date="2023" name="IMA Fungus">
        <title>Comparative genomic study of the Penicillium genus elucidates a diverse pangenome and 15 lateral gene transfer events.</title>
        <authorList>
            <person name="Petersen C."/>
            <person name="Sorensen T."/>
            <person name="Nielsen M.R."/>
            <person name="Sondergaard T.E."/>
            <person name="Sorensen J.L."/>
            <person name="Fitzpatrick D.A."/>
            <person name="Frisvad J.C."/>
            <person name="Nielsen K.L."/>
        </authorList>
    </citation>
    <scope>NUCLEOTIDE SEQUENCE</scope>
    <source>
        <strain evidence="2">IBT 30069</strain>
    </source>
</reference>
<feature type="compositionally biased region" description="Low complexity" evidence="1">
    <location>
        <begin position="88"/>
        <end position="105"/>
    </location>
</feature>
<feature type="compositionally biased region" description="Polar residues" evidence="1">
    <location>
        <begin position="500"/>
        <end position="516"/>
    </location>
</feature>
<feature type="region of interest" description="Disordered" evidence="1">
    <location>
        <begin position="75"/>
        <end position="105"/>
    </location>
</feature>
<dbReference type="InterPro" id="IPR029005">
    <property type="entry name" value="LIM-bd/SEUSS"/>
</dbReference>
<feature type="compositionally biased region" description="Gly residues" evidence="1">
    <location>
        <begin position="37"/>
        <end position="48"/>
    </location>
</feature>
<feature type="compositionally biased region" description="Basic residues" evidence="1">
    <location>
        <begin position="625"/>
        <end position="634"/>
    </location>
</feature>
<dbReference type="OrthoDB" id="774557at2759"/>
<accession>A0A9W9F4X5</accession>
<gene>
    <name evidence="2" type="ORF">N7456_009574</name>
</gene>
<feature type="region of interest" description="Disordered" evidence="1">
    <location>
        <begin position="416"/>
        <end position="445"/>
    </location>
</feature>
<evidence type="ECO:0000313" key="2">
    <source>
        <dbReference type="EMBL" id="KAJ5093713.1"/>
    </source>
</evidence>
<comment type="caution">
    <text evidence="2">The sequence shown here is derived from an EMBL/GenBank/DDBJ whole genome shotgun (WGS) entry which is preliminary data.</text>
</comment>